<evidence type="ECO:0000313" key="2">
    <source>
        <dbReference type="Proteomes" id="UP001152300"/>
    </source>
</evidence>
<dbReference type="AlphaFoldDB" id="A0A9X0DRE8"/>
<comment type="caution">
    <text evidence="1">The sequence shown here is derived from an EMBL/GenBank/DDBJ whole genome shotgun (WGS) entry which is preliminary data.</text>
</comment>
<dbReference type="EMBL" id="JAPEIS010000001">
    <property type="protein sequence ID" value="KAJ8071552.1"/>
    <property type="molecule type" value="Genomic_DNA"/>
</dbReference>
<accession>A0A9X0DRE8</accession>
<evidence type="ECO:0000313" key="1">
    <source>
        <dbReference type="EMBL" id="KAJ8071552.1"/>
    </source>
</evidence>
<keyword evidence="2" id="KW-1185">Reference proteome</keyword>
<dbReference type="Proteomes" id="UP001152300">
    <property type="component" value="Unassembled WGS sequence"/>
</dbReference>
<dbReference type="OrthoDB" id="186626at2759"/>
<proteinExistence type="predicted"/>
<protein>
    <submittedName>
        <fullName evidence="1">Uncharacterized protein</fullName>
    </submittedName>
</protein>
<gene>
    <name evidence="1" type="ORF">OCU04_001866</name>
</gene>
<organism evidence="1 2">
    <name type="scientific">Sclerotinia nivalis</name>
    <dbReference type="NCBI Taxonomy" id="352851"/>
    <lineage>
        <taxon>Eukaryota</taxon>
        <taxon>Fungi</taxon>
        <taxon>Dikarya</taxon>
        <taxon>Ascomycota</taxon>
        <taxon>Pezizomycotina</taxon>
        <taxon>Leotiomycetes</taxon>
        <taxon>Helotiales</taxon>
        <taxon>Sclerotiniaceae</taxon>
        <taxon>Sclerotinia</taxon>
    </lineage>
</organism>
<name>A0A9X0DRE8_9HELO</name>
<reference evidence="1" key="1">
    <citation type="submission" date="2022-11" db="EMBL/GenBank/DDBJ databases">
        <title>Genome Resource of Sclerotinia nivalis Strain SnTB1, a Plant Pathogen Isolated from American Ginseng.</title>
        <authorList>
            <person name="Fan S."/>
        </authorList>
    </citation>
    <scope>NUCLEOTIDE SEQUENCE</scope>
    <source>
        <strain evidence="1">SnTB1</strain>
    </source>
</reference>
<sequence length="68" mass="7526">MTDSSIKTPVQEEKITNIDSSFLNHVEELHDEDYSIVESFGIFAKGDMALADDVVKPEALELRDLGAT</sequence>